<dbReference type="GeneID" id="68866392"/>
<dbReference type="AlphaFoldDB" id="A0AAQ4CS59"/>
<dbReference type="Proteomes" id="UP001319921">
    <property type="component" value="Chromosome"/>
</dbReference>
<protein>
    <recommendedName>
        <fullName evidence="3">PIN domain-containing protein</fullName>
    </recommendedName>
</protein>
<evidence type="ECO:0000313" key="1">
    <source>
        <dbReference type="EMBL" id="BDB98640.1"/>
    </source>
</evidence>
<organism evidence="1 2">
    <name type="scientific">Saccharolobus caldissimus</name>
    <dbReference type="NCBI Taxonomy" id="1702097"/>
    <lineage>
        <taxon>Archaea</taxon>
        <taxon>Thermoproteota</taxon>
        <taxon>Thermoprotei</taxon>
        <taxon>Sulfolobales</taxon>
        <taxon>Sulfolobaceae</taxon>
        <taxon>Saccharolobus</taxon>
    </lineage>
</organism>
<dbReference type="RefSeq" id="WP_229572481.1">
    <property type="nucleotide sequence ID" value="NZ_AP025226.1"/>
</dbReference>
<accession>A0AAQ4CS59</accession>
<sequence>MLILATLGSDKSVTTINAILTEIFTGLKPNKIIIFREDPPKKDIKGMEKVLEYLGVKALIEEKVIGEGIKLWREKIKNEEINVFDITPGRKYMALSATYYSRAEEIRYVYLKDEREGYNIFGYVPFEQLKVINIRTGDDIPYDPPLTQNVNEVESLLNVNSLRAFINILRLHGNVEINNVDLENPDEIEEICLFRSGKLRYEEEKDIIKEAERGSLFLADTNVYIKLGNRLRSLVYSRKYGFRLLSSKNTFNELYNHTAQDTQKIDENKVKFLLGMLSYRSLHVPPITSQVKSSGDMGLINEALEIKKNVEDNVVLITADKALGITAQSRGLRTIILSKVRKEMREWDIGELLHCLSFYNDYRNGIRRMIEISLNGSKVAELHSYYHLQERRVKVRVADKRYNYPKILEILSDILAT</sequence>
<dbReference type="KEGG" id="scas:SACC_16570"/>
<reference evidence="1 2" key="1">
    <citation type="journal article" date="2022" name="Microbiol. Resour. Announc.">
        <title>Complete Genome Sequence of the Hyperthermophilic and Acidophilic Archaeon Saccharolobus caldissimus Strain HS-3T.</title>
        <authorList>
            <person name="Sakai H.D."/>
            <person name="Kurosawa N."/>
        </authorList>
    </citation>
    <scope>NUCLEOTIDE SEQUENCE [LARGE SCALE GENOMIC DNA]</scope>
    <source>
        <strain evidence="1 2">JCM32116</strain>
    </source>
</reference>
<keyword evidence="2" id="KW-1185">Reference proteome</keyword>
<evidence type="ECO:0008006" key="3">
    <source>
        <dbReference type="Google" id="ProtNLM"/>
    </source>
</evidence>
<evidence type="ECO:0000313" key="2">
    <source>
        <dbReference type="Proteomes" id="UP001319921"/>
    </source>
</evidence>
<dbReference type="CDD" id="cd18708">
    <property type="entry name" value="PIN_VapC-like"/>
    <property type="match status" value="1"/>
</dbReference>
<name>A0AAQ4CS59_9CREN</name>
<gene>
    <name evidence="1" type="ORF">SACC_16570</name>
</gene>
<proteinExistence type="predicted"/>
<dbReference type="EMBL" id="AP025226">
    <property type="protein sequence ID" value="BDB98640.1"/>
    <property type="molecule type" value="Genomic_DNA"/>
</dbReference>